<evidence type="ECO:0008006" key="3">
    <source>
        <dbReference type="Google" id="ProtNLM"/>
    </source>
</evidence>
<sequence>MTIRLRAHHLLCLLTYVGKGYSPAFTANYDRVAERLSRGEDILLVSGPDDVCAPLLDELEPHCLNESVVERDRLATQDVGELLARPIRVGTRLDLDPAMLGRMRQAFSAGLVRKACGGCEWNELCSTIAAGGYSDTLVQRPASPGEG</sequence>
<evidence type="ECO:0000313" key="1">
    <source>
        <dbReference type="EMBL" id="ADV14174.1"/>
    </source>
</evidence>
<gene>
    <name evidence="1" type="ordered locus">Mesci_5074</name>
</gene>
<dbReference type="PATRIC" id="fig|765698.3.peg.5598"/>
<dbReference type="InterPro" id="IPR009702">
    <property type="entry name" value="DUF1284"/>
</dbReference>
<dbReference type="eggNOG" id="COG3543">
    <property type="taxonomic scope" value="Bacteria"/>
</dbReference>
<dbReference type="EMBL" id="CP002447">
    <property type="protein sequence ID" value="ADV14174.1"/>
    <property type="molecule type" value="Genomic_DNA"/>
</dbReference>
<dbReference type="Proteomes" id="UP000007471">
    <property type="component" value="Chromosome"/>
</dbReference>
<dbReference type="Pfam" id="PF06935">
    <property type="entry name" value="DUF1284"/>
    <property type="match status" value="1"/>
</dbReference>
<dbReference type="STRING" id="765698.Mesci_5074"/>
<dbReference type="OrthoDB" id="6195504at2"/>
<dbReference type="AlphaFoldDB" id="E8T916"/>
<name>E8T916_MESCW</name>
<accession>E8T916</accession>
<reference evidence="2" key="1">
    <citation type="submission" date="2011-01" db="EMBL/GenBank/DDBJ databases">
        <title>Complete sequence of chromosome of Mesorhizobium ciceri bv. biserrulae WSM1271.</title>
        <authorList>
            <person name="Lucas S."/>
            <person name="Copeland A."/>
            <person name="Lapidus A."/>
            <person name="Cheng J.-F."/>
            <person name="Goodwin L."/>
            <person name="Pitluck S."/>
            <person name="Teshima H."/>
            <person name="Detter J.C."/>
            <person name="Han C."/>
            <person name="Tapia R."/>
            <person name="Land M."/>
            <person name="Hauser L."/>
            <person name="Kyrpides N."/>
            <person name="Ivanova N."/>
            <person name="Nandasena K."/>
            <person name="Reeve W.G."/>
            <person name="Howieson J.G."/>
            <person name="O'Hara G."/>
            <person name="Tiwari R.P."/>
            <person name="Woyke T."/>
        </authorList>
    </citation>
    <scope>NUCLEOTIDE SEQUENCE [LARGE SCALE GENOMIC DNA]</scope>
    <source>
        <strain evidence="2">HAMBI 2942 / LMG 23838 / WSM1271</strain>
    </source>
</reference>
<proteinExistence type="predicted"/>
<dbReference type="KEGG" id="mci:Mesci_5074"/>
<dbReference type="RefSeq" id="WP_013532827.1">
    <property type="nucleotide sequence ID" value="NC_014923.1"/>
</dbReference>
<evidence type="ECO:0000313" key="2">
    <source>
        <dbReference type="Proteomes" id="UP000007471"/>
    </source>
</evidence>
<organism evidence="1 2">
    <name type="scientific">Mesorhizobium ciceri biovar biserrulae (strain HAMBI 2942 / LMG 23838 / WSM1271)</name>
    <dbReference type="NCBI Taxonomy" id="765698"/>
    <lineage>
        <taxon>Bacteria</taxon>
        <taxon>Pseudomonadati</taxon>
        <taxon>Pseudomonadota</taxon>
        <taxon>Alphaproteobacteria</taxon>
        <taxon>Hyphomicrobiales</taxon>
        <taxon>Phyllobacteriaceae</taxon>
        <taxon>Mesorhizobium</taxon>
    </lineage>
</organism>
<dbReference type="HOGENOM" id="CLU_129126_0_0_5"/>
<protein>
    <recommendedName>
        <fullName evidence="3">2Fe-2S ferredoxin</fullName>
    </recommendedName>
</protein>